<dbReference type="Gene3D" id="3.40.50.880">
    <property type="match status" value="1"/>
</dbReference>
<dbReference type="EMBL" id="JACHEN010000001">
    <property type="protein sequence ID" value="MBB6214257.1"/>
    <property type="molecule type" value="Genomic_DNA"/>
</dbReference>
<dbReference type="Pfam" id="PF07722">
    <property type="entry name" value="Peptidase_C26"/>
    <property type="match status" value="1"/>
</dbReference>
<proteinExistence type="predicted"/>
<dbReference type="AlphaFoldDB" id="A0A841KLC9"/>
<keyword evidence="2" id="KW-1185">Reference proteome</keyword>
<dbReference type="PANTHER" id="PTHR43235:SF1">
    <property type="entry name" value="GLUTAMINE AMIDOTRANSFERASE PB2B2.05-RELATED"/>
    <property type="match status" value="1"/>
</dbReference>
<evidence type="ECO:0000313" key="2">
    <source>
        <dbReference type="Proteomes" id="UP000579281"/>
    </source>
</evidence>
<dbReference type="CDD" id="cd01745">
    <property type="entry name" value="GATase1_2"/>
    <property type="match status" value="1"/>
</dbReference>
<accession>A0A841KLC9</accession>
<keyword evidence="1" id="KW-0808">Transferase</keyword>
<reference evidence="1 2" key="1">
    <citation type="submission" date="2020-08" db="EMBL/GenBank/DDBJ databases">
        <title>Genomic Encyclopedia of Type Strains, Phase IV (KMG-IV): sequencing the most valuable type-strain genomes for metagenomic binning, comparative biology and taxonomic classification.</title>
        <authorList>
            <person name="Goeker M."/>
        </authorList>
    </citation>
    <scope>NUCLEOTIDE SEQUENCE [LARGE SCALE GENOMIC DNA]</scope>
    <source>
        <strain evidence="1 2">DSM 103526</strain>
    </source>
</reference>
<dbReference type="GO" id="GO:0005829">
    <property type="term" value="C:cytosol"/>
    <property type="evidence" value="ECO:0007669"/>
    <property type="project" value="TreeGrafter"/>
</dbReference>
<dbReference type="RefSeq" id="WP_184307478.1">
    <property type="nucleotide sequence ID" value="NZ_JACHEN010000001.1"/>
</dbReference>
<keyword evidence="1" id="KW-0315">Glutamine amidotransferase</keyword>
<evidence type="ECO:0000313" key="1">
    <source>
        <dbReference type="EMBL" id="MBB6214257.1"/>
    </source>
</evidence>
<dbReference type="PROSITE" id="PS51273">
    <property type="entry name" value="GATASE_TYPE_1"/>
    <property type="match status" value="1"/>
</dbReference>
<dbReference type="GO" id="GO:0016740">
    <property type="term" value="F:transferase activity"/>
    <property type="evidence" value="ECO:0007669"/>
    <property type="project" value="UniProtKB-KW"/>
</dbReference>
<dbReference type="InterPro" id="IPR044668">
    <property type="entry name" value="PuuD-like"/>
</dbReference>
<dbReference type="PANTHER" id="PTHR43235">
    <property type="entry name" value="GLUTAMINE AMIDOTRANSFERASE PB2B2.05-RELATED"/>
    <property type="match status" value="1"/>
</dbReference>
<dbReference type="SUPFAM" id="SSF52317">
    <property type="entry name" value="Class I glutamine amidotransferase-like"/>
    <property type="match status" value="1"/>
</dbReference>
<protein>
    <submittedName>
        <fullName evidence="1">Putative glutamine amidotransferase</fullName>
    </submittedName>
</protein>
<dbReference type="Proteomes" id="UP000579281">
    <property type="component" value="Unassembled WGS sequence"/>
</dbReference>
<sequence length="253" mass="28064">MKPIIGITSFNDIKSEKTFCEVGYSYINSIILSGGIPVVIPIIHDEEALKIYLEMIDGLLLTGGGDVAPLLYGENPTGQVDSISWERDRQEIALCNFASEMGIPIFGICRGLQVINVAFGGTLYQDIHKQIEGTLGHSPSATSRDQLYHSVKIDKDSKLYCIFREDEIHVNSFHHQAVKSLGKGLKASAFSTEGIVEAIESQEHSFIVGVQWHPEDLVVKHPKFLSLFIAFVEESKKIKERCGDKTKETPLCL</sequence>
<organism evidence="1 2">
    <name type="scientific">Anaerosolibacter carboniphilus</name>
    <dbReference type="NCBI Taxonomy" id="1417629"/>
    <lineage>
        <taxon>Bacteria</taxon>
        <taxon>Bacillati</taxon>
        <taxon>Bacillota</taxon>
        <taxon>Clostridia</taxon>
        <taxon>Peptostreptococcales</taxon>
        <taxon>Thermotaleaceae</taxon>
        <taxon>Anaerosolibacter</taxon>
    </lineage>
</organism>
<dbReference type="GO" id="GO:0016811">
    <property type="term" value="F:hydrolase activity, acting on carbon-nitrogen (but not peptide) bonds, in linear amides"/>
    <property type="evidence" value="ECO:0007669"/>
    <property type="project" value="InterPro"/>
</dbReference>
<dbReference type="InterPro" id="IPR011697">
    <property type="entry name" value="Peptidase_C26"/>
</dbReference>
<comment type="caution">
    <text evidence="1">The sequence shown here is derived from an EMBL/GenBank/DDBJ whole genome shotgun (WGS) entry which is preliminary data.</text>
</comment>
<name>A0A841KLC9_9FIRM</name>
<dbReference type="InterPro" id="IPR029062">
    <property type="entry name" value="Class_I_gatase-like"/>
</dbReference>
<gene>
    <name evidence="1" type="ORF">HNQ80_000326</name>
</gene>
<dbReference type="FunFam" id="3.40.50.880:FF:000030">
    <property type="entry name" value="Gamma-glutamyl-gamma-aminobutyrate hydrolase PuuD"/>
    <property type="match status" value="1"/>
</dbReference>